<dbReference type="PROSITE" id="PS00900">
    <property type="entry name" value="RNA_POL_PHAGE_1"/>
    <property type="match status" value="1"/>
</dbReference>
<sequence>MSDHREAQLKYELEHDASAAAARLEQLQQDALNGDVTLPKASRFIGRAYAAVRDSLVAASEVPRRGPGAKFGKWLKALDMDAAAVLAIRECIVHLTGVKHRKKPVTIQVLGGAIGRLFELETRIKEAQLVNPMYMDKIHDQVKERRTTSKHHLAGVYGKAYEQVMKDFADSKLSPSEVVQLGKFGVQACMDAGLIVHVKAYGTGGKMYHYEMADEVLEYLHGYSQSDVSGVMDTCAGMMQCAPDPWTTLVGGGYLSARRKQHAPLMSLHGIRKSERARLRDVFTAENMPIVFDCANYLQSIPLELHQPTLGRIQHSWQLGGGDMGIPRRLAPPKPVCPLPETWSKADGTPEELVVFSDWKRRASAWYDVKREWAGKVRELSGFMKTSRRPAGALWLPVFMDTRGRWYYRGSPNPQGSDLAKACLHFHEKKPLGPRGLYWLRVAVANSFGYDKERFDKRAEWTVENWDHIVRALSAPEDNAKTFGNDSPWVMYSAAYELAQALASPDPEAYCTGVPVHMDATCSGLQHLSALLCDPVGGLYVNLFDDELVGPKQDIYSKTATETIKALQRDLESPCILTAAYAALWLGLGIPRDLAKTPVNQMAGFKLCEFRGHPDRAILSQA</sequence>
<keyword evidence="4" id="KW-0808">Transferase</keyword>
<gene>
    <name evidence="9" type="ORF">Draal03_00013</name>
</gene>
<dbReference type="InterPro" id="IPR002092">
    <property type="entry name" value="DNA-dir_Rpol_phage-type"/>
</dbReference>
<dbReference type="Gene3D" id="1.10.287.280">
    <property type="match status" value="1"/>
</dbReference>
<evidence type="ECO:0000256" key="5">
    <source>
        <dbReference type="ARBA" id="ARBA00022695"/>
    </source>
</evidence>
<organism evidence="9">
    <name type="scientific">Pseudomonas phage Draal03</name>
    <dbReference type="NCBI Taxonomy" id="3138530"/>
    <lineage>
        <taxon>Viruses</taxon>
    </lineage>
</organism>
<keyword evidence="5" id="KW-0548">Nucleotidyltransferase</keyword>
<dbReference type="EC" id="2.7.7.6" evidence="2"/>
<dbReference type="InterPro" id="IPR046950">
    <property type="entry name" value="DNA-dir_Rpol_C_phage-type"/>
</dbReference>
<evidence type="ECO:0000313" key="9">
    <source>
        <dbReference type="EMBL" id="XAI70186.1"/>
    </source>
</evidence>
<dbReference type="InterPro" id="IPR043502">
    <property type="entry name" value="DNA/RNA_pol_sf"/>
</dbReference>
<dbReference type="InterPro" id="IPR037159">
    <property type="entry name" value="RNA_POL_N_sf"/>
</dbReference>
<accession>A0AAU6W165</accession>
<dbReference type="PANTHER" id="PTHR10102:SF0">
    <property type="entry name" value="DNA-DIRECTED RNA POLYMERASE, MITOCHONDRIAL"/>
    <property type="match status" value="1"/>
</dbReference>
<dbReference type="InterPro" id="IPR029262">
    <property type="entry name" value="RPOL_N"/>
</dbReference>
<evidence type="ECO:0000256" key="4">
    <source>
        <dbReference type="ARBA" id="ARBA00022679"/>
    </source>
</evidence>
<comment type="similarity">
    <text evidence="1">Belongs to the phage and mitochondrial RNA polymerase family.</text>
</comment>
<dbReference type="PANTHER" id="PTHR10102">
    <property type="entry name" value="DNA-DIRECTED RNA POLYMERASE, MITOCHONDRIAL"/>
    <property type="match status" value="1"/>
</dbReference>
<evidence type="ECO:0000256" key="6">
    <source>
        <dbReference type="ARBA" id="ARBA00023163"/>
    </source>
</evidence>
<evidence type="ECO:0000256" key="2">
    <source>
        <dbReference type="ARBA" id="ARBA00012418"/>
    </source>
</evidence>
<keyword evidence="6" id="KW-0804">Transcription</keyword>
<comment type="catalytic activity">
    <reaction evidence="7">
        <text>RNA(n) + a ribonucleoside 5'-triphosphate = RNA(n+1) + diphosphate</text>
        <dbReference type="Rhea" id="RHEA:21248"/>
        <dbReference type="Rhea" id="RHEA-COMP:14527"/>
        <dbReference type="Rhea" id="RHEA-COMP:17342"/>
        <dbReference type="ChEBI" id="CHEBI:33019"/>
        <dbReference type="ChEBI" id="CHEBI:61557"/>
        <dbReference type="ChEBI" id="CHEBI:140395"/>
        <dbReference type="EC" id="2.7.7.6"/>
    </reaction>
</comment>
<name>A0AAU6W165_9VIRU</name>
<proteinExistence type="inferred from homology"/>
<evidence type="ECO:0000256" key="3">
    <source>
        <dbReference type="ARBA" id="ARBA00022478"/>
    </source>
</evidence>
<dbReference type="EMBL" id="PP179319">
    <property type="protein sequence ID" value="XAI70186.1"/>
    <property type="molecule type" value="Genomic_DNA"/>
</dbReference>
<dbReference type="Pfam" id="PF00940">
    <property type="entry name" value="RNA_pol"/>
    <property type="match status" value="1"/>
</dbReference>
<dbReference type="Gene3D" id="1.10.1320.10">
    <property type="entry name" value="DNA-directed RNA polymerase, N-terminal domain"/>
    <property type="match status" value="1"/>
</dbReference>
<dbReference type="SUPFAM" id="SSF56672">
    <property type="entry name" value="DNA/RNA polymerases"/>
    <property type="match status" value="1"/>
</dbReference>
<evidence type="ECO:0000259" key="8">
    <source>
        <dbReference type="SMART" id="SM01311"/>
    </source>
</evidence>
<reference evidence="9" key="1">
    <citation type="journal article" date="2024" name="J. Gen. Virol.">
        <title>Novel phages of Pseudomonas syringae unveil numerous potential auxiliary metabolic genes.</title>
        <authorList>
            <person name="Feltin C."/>
            <person name="Garneau J.R."/>
            <person name="Morris C.E."/>
            <person name="Berard A."/>
            <person name="Torres-Barcelo C."/>
        </authorList>
    </citation>
    <scope>NUCLEOTIDE SEQUENCE</scope>
</reference>
<dbReference type="GO" id="GO:0000428">
    <property type="term" value="C:DNA-directed RNA polymerase complex"/>
    <property type="evidence" value="ECO:0007669"/>
    <property type="project" value="UniProtKB-KW"/>
</dbReference>
<evidence type="ECO:0000256" key="7">
    <source>
        <dbReference type="ARBA" id="ARBA00048552"/>
    </source>
</evidence>
<evidence type="ECO:0000256" key="1">
    <source>
        <dbReference type="ARBA" id="ARBA00009493"/>
    </source>
</evidence>
<protein>
    <recommendedName>
        <fullName evidence="2">DNA-directed RNA polymerase</fullName>
        <ecNumber evidence="2">2.7.7.6</ecNumber>
    </recommendedName>
</protein>
<keyword evidence="3" id="KW-0240">DNA-directed RNA polymerase</keyword>
<dbReference type="GO" id="GO:0003899">
    <property type="term" value="F:DNA-directed RNA polymerase activity"/>
    <property type="evidence" value="ECO:0007669"/>
    <property type="project" value="UniProtKB-EC"/>
</dbReference>
<dbReference type="SMART" id="SM01311">
    <property type="entry name" value="RPOL_N"/>
    <property type="match status" value="1"/>
</dbReference>
<feature type="domain" description="DNA-directed RNA polymerase N-terminal" evidence="8">
    <location>
        <begin position="6"/>
        <end position="300"/>
    </location>
</feature>
<dbReference type="GO" id="GO:0006351">
    <property type="term" value="P:DNA-templated transcription"/>
    <property type="evidence" value="ECO:0007669"/>
    <property type="project" value="InterPro"/>
</dbReference>
<dbReference type="GO" id="GO:0003677">
    <property type="term" value="F:DNA binding"/>
    <property type="evidence" value="ECO:0007669"/>
    <property type="project" value="InterPro"/>
</dbReference>